<keyword evidence="3" id="KW-0804">Transcription</keyword>
<dbReference type="GO" id="GO:0003677">
    <property type="term" value="F:DNA binding"/>
    <property type="evidence" value="ECO:0007669"/>
    <property type="project" value="UniProtKB-KW"/>
</dbReference>
<proteinExistence type="predicted"/>
<organism evidence="8 9">
    <name type="scientific">Camellia sinensis var. sinensis</name>
    <name type="common">China tea</name>
    <dbReference type="NCBI Taxonomy" id="542762"/>
    <lineage>
        <taxon>Eukaryota</taxon>
        <taxon>Viridiplantae</taxon>
        <taxon>Streptophyta</taxon>
        <taxon>Embryophyta</taxon>
        <taxon>Tracheophyta</taxon>
        <taxon>Spermatophyta</taxon>
        <taxon>Magnoliopsida</taxon>
        <taxon>eudicotyledons</taxon>
        <taxon>Gunneridae</taxon>
        <taxon>Pentapetalae</taxon>
        <taxon>asterids</taxon>
        <taxon>Ericales</taxon>
        <taxon>Theaceae</taxon>
        <taxon>Camellia</taxon>
    </lineage>
</organism>
<keyword evidence="2" id="KW-0238">DNA-binding</keyword>
<evidence type="ECO:0000256" key="2">
    <source>
        <dbReference type="ARBA" id="ARBA00023125"/>
    </source>
</evidence>
<dbReference type="CDD" id="cd06407">
    <property type="entry name" value="PB1_NLP"/>
    <property type="match status" value="1"/>
</dbReference>
<feature type="domain" description="PB1" evidence="7">
    <location>
        <begin position="857"/>
        <end position="940"/>
    </location>
</feature>
<dbReference type="InterPro" id="IPR053793">
    <property type="entry name" value="PB1-like"/>
</dbReference>
<dbReference type="InterPro" id="IPR003035">
    <property type="entry name" value="RWP-RK_dom"/>
</dbReference>
<keyword evidence="1" id="KW-0805">Transcription regulation</keyword>
<dbReference type="InterPro" id="IPR045012">
    <property type="entry name" value="NLP"/>
</dbReference>
<gene>
    <name evidence="8" type="ORF">TEA_028818</name>
</gene>
<dbReference type="PANTHER" id="PTHR32002:SF46">
    <property type="entry name" value="PROTEIN NLP2"/>
    <property type="match status" value="1"/>
</dbReference>
<dbReference type="Gene3D" id="3.10.20.90">
    <property type="entry name" value="Phosphatidylinositol 3-kinase Catalytic Subunit, Chain A, domain 1"/>
    <property type="match status" value="1"/>
</dbReference>
<name>A0A4S4D6C5_CAMSN</name>
<feature type="compositionally biased region" description="Polar residues" evidence="5">
    <location>
        <begin position="594"/>
        <end position="603"/>
    </location>
</feature>
<evidence type="ECO:0000256" key="3">
    <source>
        <dbReference type="ARBA" id="ARBA00023163"/>
    </source>
</evidence>
<feature type="domain" description="RWP-RK" evidence="6">
    <location>
        <begin position="620"/>
        <end position="701"/>
    </location>
</feature>
<evidence type="ECO:0000313" key="9">
    <source>
        <dbReference type="Proteomes" id="UP000306102"/>
    </source>
</evidence>
<dbReference type="Pfam" id="PF02042">
    <property type="entry name" value="RWP-RK"/>
    <property type="match status" value="1"/>
</dbReference>
<dbReference type="Pfam" id="PF00564">
    <property type="entry name" value="PB1"/>
    <property type="match status" value="1"/>
</dbReference>
<dbReference type="Pfam" id="PF22922">
    <property type="entry name" value="GAF_NLP"/>
    <property type="match status" value="2"/>
</dbReference>
<evidence type="ECO:0000313" key="8">
    <source>
        <dbReference type="EMBL" id="THF97847.1"/>
    </source>
</evidence>
<accession>A0A4S4D6C5</accession>
<comment type="caution">
    <text evidence="8">The sequence shown here is derived from an EMBL/GenBank/DDBJ whole genome shotgun (WGS) entry which is preliminary data.</text>
</comment>
<dbReference type="EMBL" id="SDRB02012416">
    <property type="protein sequence ID" value="THF97847.1"/>
    <property type="molecule type" value="Genomic_DNA"/>
</dbReference>
<reference evidence="8 9" key="1">
    <citation type="journal article" date="2018" name="Proc. Natl. Acad. Sci. U.S.A.">
        <title>Draft genome sequence of Camellia sinensis var. sinensis provides insights into the evolution of the tea genome and tea quality.</title>
        <authorList>
            <person name="Wei C."/>
            <person name="Yang H."/>
            <person name="Wang S."/>
            <person name="Zhao J."/>
            <person name="Liu C."/>
            <person name="Gao L."/>
            <person name="Xia E."/>
            <person name="Lu Y."/>
            <person name="Tai Y."/>
            <person name="She G."/>
            <person name="Sun J."/>
            <person name="Cao H."/>
            <person name="Tong W."/>
            <person name="Gao Q."/>
            <person name="Li Y."/>
            <person name="Deng W."/>
            <person name="Jiang X."/>
            <person name="Wang W."/>
            <person name="Chen Q."/>
            <person name="Zhang S."/>
            <person name="Li H."/>
            <person name="Wu J."/>
            <person name="Wang P."/>
            <person name="Li P."/>
            <person name="Shi C."/>
            <person name="Zheng F."/>
            <person name="Jian J."/>
            <person name="Huang B."/>
            <person name="Shan D."/>
            <person name="Shi M."/>
            <person name="Fang C."/>
            <person name="Yue Y."/>
            <person name="Li F."/>
            <person name="Li D."/>
            <person name="Wei S."/>
            <person name="Han B."/>
            <person name="Jiang C."/>
            <person name="Yin Y."/>
            <person name="Xia T."/>
            <person name="Zhang Z."/>
            <person name="Bennetzen J.L."/>
            <person name="Zhao S."/>
            <person name="Wan X."/>
        </authorList>
    </citation>
    <scope>NUCLEOTIDE SEQUENCE [LARGE SCALE GENOMIC DNA]</scope>
    <source>
        <strain evidence="9">cv. Shuchazao</strain>
        <tissue evidence="8">Leaf</tissue>
    </source>
</reference>
<dbReference type="PANTHER" id="PTHR32002">
    <property type="entry name" value="PROTEIN NLP8"/>
    <property type="match status" value="1"/>
</dbReference>
<keyword evidence="4" id="KW-0539">Nucleus</keyword>
<dbReference type="Proteomes" id="UP000306102">
    <property type="component" value="Unassembled WGS sequence"/>
</dbReference>
<sequence>MEDGAFIPNIMLETLSDNTLNFELLDELLYDGYWLETAEESNLWQPVLSTSSPLNFSSYCPPNSETKMDHLNPNPHKKSCEEGTERSYFGDNLPLVYPQMDNLIGSQTQNMEVILSAASPGQSENFMVDGTEMSTRLWIAPSANPRPIFSVEKRLMQAIEYLRESTRDRDVLIQIWVPIKRGGKHVLTTNNQPFFLSPNCKSLADYRDISRNYQFAAEENSKDFFGLPGRVFLNKLPEWTPDVRFFRREEYPRVNFAQQYNVSGSIALPVFERSRGTCLGVLEIVTTAQKVNYRPELENVCKALEAFDLRSSEILSPPTIKACDDSYQSALKEIQEVLKSVCDVHGLPLAQTWAPCIQQGKAGCRHSDKNYARCVSTVDSACYVPNLQVLGFHEACSEHHLLRGEGIAGGAFMTNQPCFATDITAFSKTEYPLSHHARVFGLRASVAIHLRSVYTGSADFVLEFFLPLDCHDAEEQRHMLSSLSSVVQHVCRSLRVVTDQELAEETIVPTGGGLDEENTRELVSSLSKEPSREEESSWIAHMMEAQRKGKAVAVSLGFQKEEPEELFKVTTHSDNDGMEFNFGEAFLGHKQIHQDTGSKGSAKSSGDFSSVGRRRVSGGRKPVEKRQTKTEKTISLQVLRQYFSGSLKDAAKSIGVCPTTLKRICRQHGITRWPSRKIKKVGHSLRKLQNVIDSVQGVKGAIQLSSFYTNFPELSSPNLPSTTSPLSTSKMNDQLKQHDTQPEASLFSPVTTTSKSPSSSCSQGSCASFCCSTEAKKLPPVTVLHASGGGDAVLVEQPSGVLKRACSDAELHKSGQEETKLIGRSKSHKCFSELPMLDAVQTSLPKSGSQVSRRGSSFKIKATFGEEKIRFSMQRNWTFRYLLQEVARRFGMEDSSRIDIKYLDDDSEWVLLTCDADLEECIDVHRSSRSHTIKLTVHQALNLSLGSSIGSSGAP</sequence>
<dbReference type="GO" id="GO:0003700">
    <property type="term" value="F:DNA-binding transcription factor activity"/>
    <property type="evidence" value="ECO:0007669"/>
    <property type="project" value="InterPro"/>
</dbReference>
<dbReference type="STRING" id="542762.A0A4S4D6C5"/>
<evidence type="ECO:0008006" key="10">
    <source>
        <dbReference type="Google" id="ProtNLM"/>
    </source>
</evidence>
<feature type="region of interest" description="Disordered" evidence="5">
    <location>
        <begin position="592"/>
        <end position="629"/>
    </location>
</feature>
<dbReference type="SUPFAM" id="SSF54277">
    <property type="entry name" value="CAD &amp; PB1 domains"/>
    <property type="match status" value="1"/>
</dbReference>
<evidence type="ECO:0000256" key="4">
    <source>
        <dbReference type="ARBA" id="ARBA00023242"/>
    </source>
</evidence>
<protein>
    <recommendedName>
        <fullName evidence="10">RWP-RK domain-containing protein</fullName>
    </recommendedName>
</protein>
<evidence type="ECO:0000256" key="5">
    <source>
        <dbReference type="SAM" id="MobiDB-lite"/>
    </source>
</evidence>
<dbReference type="InterPro" id="IPR000270">
    <property type="entry name" value="PB1_dom"/>
</dbReference>
<dbReference type="PROSITE" id="PS51519">
    <property type="entry name" value="RWP_RK"/>
    <property type="match status" value="1"/>
</dbReference>
<dbReference type="PROSITE" id="PS51745">
    <property type="entry name" value="PB1"/>
    <property type="match status" value="1"/>
</dbReference>
<dbReference type="InterPro" id="IPR034891">
    <property type="entry name" value="PB1_NLP"/>
</dbReference>
<dbReference type="InterPro" id="IPR055081">
    <property type="entry name" value="NLP1-9_GAF"/>
</dbReference>
<dbReference type="AlphaFoldDB" id="A0A4S4D6C5"/>
<evidence type="ECO:0000259" key="6">
    <source>
        <dbReference type="PROSITE" id="PS51519"/>
    </source>
</evidence>
<feature type="compositionally biased region" description="Low complexity" evidence="5">
    <location>
        <begin position="754"/>
        <end position="763"/>
    </location>
</feature>
<evidence type="ECO:0000256" key="1">
    <source>
        <dbReference type="ARBA" id="ARBA00023015"/>
    </source>
</evidence>
<dbReference type="SMART" id="SM00666">
    <property type="entry name" value="PB1"/>
    <property type="match status" value="1"/>
</dbReference>
<feature type="compositionally biased region" description="Low complexity" evidence="5">
    <location>
        <begin position="716"/>
        <end position="729"/>
    </location>
</feature>
<evidence type="ECO:0000259" key="7">
    <source>
        <dbReference type="PROSITE" id="PS51745"/>
    </source>
</evidence>
<keyword evidence="9" id="KW-1185">Reference proteome</keyword>
<feature type="region of interest" description="Disordered" evidence="5">
    <location>
        <begin position="716"/>
        <end position="763"/>
    </location>
</feature>